<dbReference type="EMBL" id="GGEC01051680">
    <property type="protein sequence ID" value="MBX32164.1"/>
    <property type="molecule type" value="Transcribed_RNA"/>
</dbReference>
<sequence length="54" mass="6244">MVGKGLFSLLYFSSEALKFNIPIDRQGESTYQKHPSGRPKVILFLVREYRIIVT</sequence>
<reference evidence="1" key="1">
    <citation type="submission" date="2018-02" db="EMBL/GenBank/DDBJ databases">
        <title>Rhizophora mucronata_Transcriptome.</title>
        <authorList>
            <person name="Meera S.P."/>
            <person name="Sreeshan A."/>
            <person name="Augustine A."/>
        </authorList>
    </citation>
    <scope>NUCLEOTIDE SEQUENCE</scope>
    <source>
        <tissue evidence="1">Leaf</tissue>
    </source>
</reference>
<proteinExistence type="predicted"/>
<name>A0A2P2MPK3_RHIMU</name>
<protein>
    <submittedName>
        <fullName evidence="1">Uncharacterized protein</fullName>
    </submittedName>
</protein>
<evidence type="ECO:0000313" key="1">
    <source>
        <dbReference type="EMBL" id="MBX32164.1"/>
    </source>
</evidence>
<dbReference type="AlphaFoldDB" id="A0A2P2MPK3"/>
<organism evidence="1">
    <name type="scientific">Rhizophora mucronata</name>
    <name type="common">Asiatic mangrove</name>
    <dbReference type="NCBI Taxonomy" id="61149"/>
    <lineage>
        <taxon>Eukaryota</taxon>
        <taxon>Viridiplantae</taxon>
        <taxon>Streptophyta</taxon>
        <taxon>Embryophyta</taxon>
        <taxon>Tracheophyta</taxon>
        <taxon>Spermatophyta</taxon>
        <taxon>Magnoliopsida</taxon>
        <taxon>eudicotyledons</taxon>
        <taxon>Gunneridae</taxon>
        <taxon>Pentapetalae</taxon>
        <taxon>rosids</taxon>
        <taxon>fabids</taxon>
        <taxon>Malpighiales</taxon>
        <taxon>Rhizophoraceae</taxon>
        <taxon>Rhizophora</taxon>
    </lineage>
</organism>
<accession>A0A2P2MPK3</accession>